<feature type="binding site" evidence="9">
    <location>
        <begin position="264"/>
        <end position="265"/>
    </location>
    <ligand>
        <name>FMN</name>
        <dbReference type="ChEBI" id="CHEBI:58210"/>
    </ligand>
</feature>
<dbReference type="GO" id="GO:0004152">
    <property type="term" value="F:dihydroorotate dehydrogenase activity"/>
    <property type="evidence" value="ECO:0007669"/>
    <property type="project" value="UniProtKB-UniRule"/>
</dbReference>
<dbReference type="GO" id="GO:0044205">
    <property type="term" value="P:'de novo' UMP biosynthetic process"/>
    <property type="evidence" value="ECO:0007669"/>
    <property type="project" value="UniProtKB-UniRule"/>
</dbReference>
<dbReference type="PANTHER" id="PTHR48109:SF1">
    <property type="entry name" value="DIHYDROOROTATE DEHYDROGENASE (FUMARATE)"/>
    <property type="match status" value="1"/>
</dbReference>
<feature type="binding site" evidence="9">
    <location>
        <position position="45"/>
    </location>
    <ligand>
        <name>substrate</name>
    </ligand>
</feature>
<proteinExistence type="inferred from homology"/>
<dbReference type="InterPro" id="IPR012135">
    <property type="entry name" value="Dihydroorotate_DH_1_2"/>
</dbReference>
<comment type="function">
    <text evidence="9">Catalyzes the conversion of dihydroorotate to orotate.</text>
</comment>
<dbReference type="InterPro" id="IPR005720">
    <property type="entry name" value="Dihydroorotate_DH_cat"/>
</dbReference>
<comment type="cofactor">
    <cofactor evidence="9">
        <name>FMN</name>
        <dbReference type="ChEBI" id="CHEBI:58210"/>
    </cofactor>
    <text evidence="9">Binds 1 FMN per subunit.</text>
</comment>
<feature type="binding site" evidence="9">
    <location>
        <position position="216"/>
    </location>
    <ligand>
        <name>FMN</name>
        <dbReference type="ChEBI" id="CHEBI:58210"/>
    </ligand>
</feature>
<feature type="binding site" evidence="9">
    <location>
        <begin position="69"/>
        <end position="73"/>
    </location>
    <ligand>
        <name>substrate</name>
    </ligand>
</feature>
<dbReference type="GO" id="GO:0005737">
    <property type="term" value="C:cytoplasm"/>
    <property type="evidence" value="ECO:0007669"/>
    <property type="project" value="UniProtKB-SubCell"/>
</dbReference>
<dbReference type="PIRSF" id="PIRSF000164">
    <property type="entry name" value="DHO_oxidase"/>
    <property type="match status" value="1"/>
</dbReference>
<dbReference type="Proteomes" id="UP000601171">
    <property type="component" value="Unassembled WGS sequence"/>
</dbReference>
<dbReference type="AlphaFoldDB" id="A0A926ET72"/>
<keyword evidence="7 9" id="KW-0665">Pyrimidine biosynthesis</keyword>
<sequence>MTKLNVNYSGVDFKNPVVLASGTCGFGTVLDDIFDIEKLGGLSSKGLTLNKRSGNEGIRIWETSSGIMNSVGLENPGIDGFISEYLSFINSKDLVNIVNLSGHSFDDYFQGIEKLNDQKLDIIELNISCPNVKEGGMNFGIKTEVARQLVREVRRLCKHKLVIKLSPNAEDIVDLARMCEEEGADGISLVNTFLAMAIDIYRKKPIFDNGYAGLSGPAIKPIALRMVHQVSKAVQIPVMGLGGISTWQDAVEFLMAGARVIQVGTATFTNPKIALNIIDGLEKYLESQNLESVEDIIGIL</sequence>
<dbReference type="HAMAP" id="MF_00224">
    <property type="entry name" value="DHO_dh_type1"/>
    <property type="match status" value="1"/>
</dbReference>
<dbReference type="GO" id="GO:0006207">
    <property type="term" value="P:'de novo' pyrimidine nucleobase biosynthetic process"/>
    <property type="evidence" value="ECO:0007669"/>
    <property type="project" value="InterPro"/>
</dbReference>
<keyword evidence="4 9" id="KW-0963">Cytoplasm</keyword>
<dbReference type="NCBIfam" id="TIGR01037">
    <property type="entry name" value="pyrD_sub1_fam"/>
    <property type="match status" value="1"/>
</dbReference>
<dbReference type="Gene3D" id="3.20.20.70">
    <property type="entry name" value="Aldolase class I"/>
    <property type="match status" value="1"/>
</dbReference>
<evidence type="ECO:0000256" key="3">
    <source>
        <dbReference type="ARBA" id="ARBA00008008"/>
    </source>
</evidence>
<protein>
    <recommendedName>
        <fullName evidence="9">Dihydroorotate dehydrogenase</fullName>
        <shortName evidence="9">DHOD</shortName>
        <shortName evidence="9">DHODase</shortName>
        <shortName evidence="9">DHOdehase</shortName>
        <ecNumber evidence="9">1.3.-.-</ecNumber>
    </recommendedName>
</protein>
<evidence type="ECO:0000256" key="5">
    <source>
        <dbReference type="ARBA" id="ARBA00022630"/>
    </source>
</evidence>
<dbReference type="FunFam" id="3.20.20.70:FF:000027">
    <property type="entry name" value="Dihydropyrimidine dehydrogenase [NADP(+)]"/>
    <property type="match status" value="1"/>
</dbReference>
<evidence type="ECO:0000256" key="8">
    <source>
        <dbReference type="ARBA" id="ARBA00023002"/>
    </source>
</evidence>
<dbReference type="InterPro" id="IPR049622">
    <property type="entry name" value="Dihydroorotate_DH_I"/>
</dbReference>
<comment type="catalytic activity">
    <reaction evidence="9">
        <text>(S)-dihydroorotate + A = orotate + AH2</text>
        <dbReference type="Rhea" id="RHEA:18073"/>
        <dbReference type="ChEBI" id="CHEBI:13193"/>
        <dbReference type="ChEBI" id="CHEBI:17499"/>
        <dbReference type="ChEBI" id="CHEBI:30839"/>
        <dbReference type="ChEBI" id="CHEBI:30864"/>
    </reaction>
</comment>
<evidence type="ECO:0000256" key="7">
    <source>
        <dbReference type="ARBA" id="ARBA00022975"/>
    </source>
</evidence>
<evidence type="ECO:0000256" key="9">
    <source>
        <dbReference type="HAMAP-Rule" id="MF_00224"/>
    </source>
</evidence>
<dbReference type="PANTHER" id="PTHR48109">
    <property type="entry name" value="DIHYDROOROTATE DEHYDROGENASE (QUINONE), MITOCHONDRIAL-RELATED"/>
    <property type="match status" value="1"/>
</dbReference>
<comment type="caution">
    <text evidence="11">The sequence shown here is derived from an EMBL/GenBank/DDBJ whole genome shotgun (WGS) entry which is preliminary data.</text>
</comment>
<dbReference type="PROSITE" id="PS00912">
    <property type="entry name" value="DHODEHASE_2"/>
    <property type="match status" value="1"/>
</dbReference>
<dbReference type="CDD" id="cd04740">
    <property type="entry name" value="DHOD_1B_like"/>
    <property type="match status" value="1"/>
</dbReference>
<feature type="binding site" evidence="9">
    <location>
        <position position="126"/>
    </location>
    <ligand>
        <name>FMN</name>
        <dbReference type="ChEBI" id="CHEBI:58210"/>
    </ligand>
</feature>
<evidence type="ECO:0000256" key="4">
    <source>
        <dbReference type="ARBA" id="ARBA00022490"/>
    </source>
</evidence>
<reference evidence="11" key="1">
    <citation type="submission" date="2020-08" db="EMBL/GenBank/DDBJ databases">
        <title>Genome public.</title>
        <authorList>
            <person name="Liu C."/>
            <person name="Sun Q."/>
        </authorList>
    </citation>
    <scope>NUCLEOTIDE SEQUENCE</scope>
    <source>
        <strain evidence="11">BX21</strain>
    </source>
</reference>
<evidence type="ECO:0000313" key="11">
    <source>
        <dbReference type="EMBL" id="MBC8587211.1"/>
    </source>
</evidence>
<name>A0A926ET72_9FIRM</name>
<keyword evidence="12" id="KW-1185">Reference proteome</keyword>
<keyword evidence="8 9" id="KW-0560">Oxidoreductase</keyword>
<accession>A0A926ET72</accession>
<feature type="active site" description="Nucleophile" evidence="9">
    <location>
        <position position="129"/>
    </location>
</feature>
<comment type="subcellular location">
    <subcellularLocation>
        <location evidence="1 9">Cytoplasm</location>
    </subcellularLocation>
</comment>
<dbReference type="NCBIfam" id="NF005574">
    <property type="entry name" value="PRK07259.1"/>
    <property type="match status" value="1"/>
</dbReference>
<feature type="binding site" evidence="9">
    <location>
        <position position="164"/>
    </location>
    <ligand>
        <name>FMN</name>
        <dbReference type="ChEBI" id="CHEBI:58210"/>
    </ligand>
</feature>
<evidence type="ECO:0000259" key="10">
    <source>
        <dbReference type="Pfam" id="PF01180"/>
    </source>
</evidence>
<dbReference type="EC" id="1.3.-.-" evidence="9"/>
<dbReference type="RefSeq" id="WP_262428682.1">
    <property type="nucleotide sequence ID" value="NZ_JACRTG010000008.1"/>
</dbReference>
<comment type="similarity">
    <text evidence="3 9">Belongs to the dihydroorotate dehydrogenase family. Type 1 subfamily.</text>
</comment>
<feature type="binding site" evidence="9">
    <location>
        <begin position="191"/>
        <end position="192"/>
    </location>
    <ligand>
        <name>substrate</name>
    </ligand>
</feature>
<evidence type="ECO:0000256" key="2">
    <source>
        <dbReference type="ARBA" id="ARBA00004725"/>
    </source>
</evidence>
<feature type="binding site" evidence="9">
    <location>
        <position position="99"/>
    </location>
    <ligand>
        <name>FMN</name>
        <dbReference type="ChEBI" id="CHEBI:58210"/>
    </ligand>
</feature>
<evidence type="ECO:0000256" key="1">
    <source>
        <dbReference type="ARBA" id="ARBA00004496"/>
    </source>
</evidence>
<comment type="pathway">
    <text evidence="2 9">Pyrimidine metabolism; UMP biosynthesis via de novo pathway.</text>
</comment>
<feature type="domain" description="Dihydroorotate dehydrogenase catalytic" evidence="10">
    <location>
        <begin position="4"/>
        <end position="285"/>
    </location>
</feature>
<evidence type="ECO:0000256" key="6">
    <source>
        <dbReference type="ARBA" id="ARBA00022643"/>
    </source>
</evidence>
<dbReference type="InterPro" id="IPR013785">
    <property type="entry name" value="Aldolase_TIM"/>
</dbReference>
<dbReference type="EMBL" id="JACRTG010000008">
    <property type="protein sequence ID" value="MBC8587211.1"/>
    <property type="molecule type" value="Genomic_DNA"/>
</dbReference>
<feature type="binding site" evidence="9">
    <location>
        <begin position="242"/>
        <end position="243"/>
    </location>
    <ligand>
        <name>FMN</name>
        <dbReference type="ChEBI" id="CHEBI:58210"/>
    </ligand>
</feature>
<dbReference type="Pfam" id="PF01180">
    <property type="entry name" value="DHO_dh"/>
    <property type="match status" value="1"/>
</dbReference>
<dbReference type="InterPro" id="IPR050074">
    <property type="entry name" value="DHO_dehydrogenase"/>
</dbReference>
<keyword evidence="6 9" id="KW-0288">FMN</keyword>
<feature type="binding site" evidence="9">
    <location>
        <position position="126"/>
    </location>
    <ligand>
        <name>substrate</name>
    </ligand>
</feature>
<feature type="binding site" evidence="9">
    <location>
        <position position="190"/>
    </location>
    <ligand>
        <name>FMN</name>
        <dbReference type="ChEBI" id="CHEBI:58210"/>
    </ligand>
</feature>
<evidence type="ECO:0000313" key="12">
    <source>
        <dbReference type="Proteomes" id="UP000601171"/>
    </source>
</evidence>
<organism evidence="11 12">
    <name type="scientific">Paratissierella segnis</name>
    <dbReference type="NCBI Taxonomy" id="2763679"/>
    <lineage>
        <taxon>Bacteria</taxon>
        <taxon>Bacillati</taxon>
        <taxon>Bacillota</taxon>
        <taxon>Tissierellia</taxon>
        <taxon>Tissierellales</taxon>
        <taxon>Tissierellaceae</taxon>
        <taxon>Paratissierella</taxon>
    </lineage>
</organism>
<feature type="binding site" evidence="9">
    <location>
        <position position="21"/>
    </location>
    <ligand>
        <name>FMN</name>
        <dbReference type="ChEBI" id="CHEBI:58210"/>
    </ligand>
</feature>
<dbReference type="InterPro" id="IPR001295">
    <property type="entry name" value="Dihydroorotate_DH_CS"/>
</dbReference>
<dbReference type="SUPFAM" id="SSF51395">
    <property type="entry name" value="FMN-linked oxidoreductases"/>
    <property type="match status" value="1"/>
</dbReference>
<keyword evidence="5 9" id="KW-0285">Flavoprotein</keyword>
<feature type="binding site" evidence="9">
    <location>
        <begin position="45"/>
        <end position="46"/>
    </location>
    <ligand>
        <name>FMN</name>
        <dbReference type="ChEBI" id="CHEBI:58210"/>
    </ligand>
</feature>
<dbReference type="InterPro" id="IPR024920">
    <property type="entry name" value="Dihydroorotate_DH_1"/>
</dbReference>
<dbReference type="InterPro" id="IPR033888">
    <property type="entry name" value="DHOD_1B"/>
</dbReference>
<gene>
    <name evidence="9" type="primary">pyrD</name>
    <name evidence="11" type="ORF">H8707_03005</name>
</gene>